<protein>
    <recommendedName>
        <fullName evidence="1">Heterokaryon incompatibility domain-containing protein</fullName>
    </recommendedName>
</protein>
<dbReference type="Proteomes" id="UP000781932">
    <property type="component" value="Unassembled WGS sequence"/>
</dbReference>
<evidence type="ECO:0000313" key="3">
    <source>
        <dbReference type="Proteomes" id="UP000781932"/>
    </source>
</evidence>
<name>A0A9P6I601_9PEZI</name>
<dbReference type="Pfam" id="PF06985">
    <property type="entry name" value="HET"/>
    <property type="match status" value="1"/>
</dbReference>
<organism evidence="2 3">
    <name type="scientific">Colletotrichum karsti</name>
    <dbReference type="NCBI Taxonomy" id="1095194"/>
    <lineage>
        <taxon>Eukaryota</taxon>
        <taxon>Fungi</taxon>
        <taxon>Dikarya</taxon>
        <taxon>Ascomycota</taxon>
        <taxon>Pezizomycotina</taxon>
        <taxon>Sordariomycetes</taxon>
        <taxon>Hypocreomycetidae</taxon>
        <taxon>Glomerellales</taxon>
        <taxon>Glomerellaceae</taxon>
        <taxon>Colletotrichum</taxon>
        <taxon>Colletotrichum boninense species complex</taxon>
    </lineage>
</organism>
<dbReference type="EMBL" id="JAATWM020000020">
    <property type="protein sequence ID" value="KAF9875726.1"/>
    <property type="molecule type" value="Genomic_DNA"/>
</dbReference>
<keyword evidence="3" id="KW-1185">Reference proteome</keyword>
<proteinExistence type="predicted"/>
<dbReference type="PANTHER" id="PTHR33112">
    <property type="entry name" value="DOMAIN PROTEIN, PUTATIVE-RELATED"/>
    <property type="match status" value="1"/>
</dbReference>
<dbReference type="InterPro" id="IPR010730">
    <property type="entry name" value="HET"/>
</dbReference>
<sequence length="303" mass="34268">MDGTGFSYLWIDSLCIVQDDEVEKAKQIALMPQINTSAVVTIMASRSNHAVDSFLHDLHLTSAASMAVKTPFQRPGLHSPDGITVLTSQEEGMSDPIDYRGWTLPECYLAPRLLEYNTKQLSWTCGFVGEKQSFKDGWRTGPKQDDVGLHPSESFWEAMYGETRRRHKRNVDVYEGVIVTWRVLVHIYTRRTLPITRDRILAISGIAEVSSRVLEQQHFAGHRKGTLPYDLLWNFVPGKAQNSPDQCQAPSWSWACEGVLFRACSTGPRCFDMRTQADIQEPTARFEFVNSGKITNRGAIRRA</sequence>
<reference evidence="2" key="2">
    <citation type="submission" date="2020-11" db="EMBL/GenBank/DDBJ databases">
        <title>Whole genome sequencing of Colletotrichum sp.</title>
        <authorList>
            <person name="Li H."/>
        </authorList>
    </citation>
    <scope>NUCLEOTIDE SEQUENCE</scope>
    <source>
        <strain evidence="2">CkLH20</strain>
    </source>
</reference>
<evidence type="ECO:0000313" key="2">
    <source>
        <dbReference type="EMBL" id="KAF9875726.1"/>
    </source>
</evidence>
<dbReference type="AlphaFoldDB" id="A0A9P6I601"/>
<dbReference type="PANTHER" id="PTHR33112:SF16">
    <property type="entry name" value="HETEROKARYON INCOMPATIBILITY DOMAIN-CONTAINING PROTEIN"/>
    <property type="match status" value="1"/>
</dbReference>
<dbReference type="RefSeq" id="XP_038745187.1">
    <property type="nucleotide sequence ID" value="XM_038889375.1"/>
</dbReference>
<feature type="domain" description="Heterokaryon incompatibility" evidence="1">
    <location>
        <begin position="5"/>
        <end position="106"/>
    </location>
</feature>
<gene>
    <name evidence="2" type="ORF">CkaCkLH20_06658</name>
</gene>
<comment type="caution">
    <text evidence="2">The sequence shown here is derived from an EMBL/GenBank/DDBJ whole genome shotgun (WGS) entry which is preliminary data.</text>
</comment>
<accession>A0A9P6I601</accession>
<dbReference type="GeneID" id="62162449"/>
<dbReference type="OrthoDB" id="5125733at2759"/>
<reference evidence="2" key="1">
    <citation type="submission" date="2020-03" db="EMBL/GenBank/DDBJ databases">
        <authorList>
            <person name="He L."/>
        </authorList>
    </citation>
    <scope>NUCLEOTIDE SEQUENCE</scope>
    <source>
        <strain evidence="2">CkLH20</strain>
    </source>
</reference>
<evidence type="ECO:0000259" key="1">
    <source>
        <dbReference type="Pfam" id="PF06985"/>
    </source>
</evidence>